<keyword evidence="2" id="KW-0449">Lipoprotein</keyword>
<keyword evidence="2" id="KW-0472">Membrane</keyword>
<dbReference type="Proteomes" id="UP000574067">
    <property type="component" value="Unassembled WGS sequence"/>
</dbReference>
<comment type="function">
    <text evidence="2">Involved in the storage or transport of lipids necessary for membrane maintenance under stressful conditions. Displays a binding preference for lysophospholipids.</text>
</comment>
<dbReference type="GO" id="GO:0009279">
    <property type="term" value="C:cell outer membrane"/>
    <property type="evidence" value="ECO:0007669"/>
    <property type="project" value="UniProtKB-SubCell"/>
</dbReference>
<keyword evidence="5" id="KW-1185">Reference proteome</keyword>
<reference evidence="4 5" key="1">
    <citation type="submission" date="2020-04" db="EMBL/GenBank/DDBJ databases">
        <title>Azohydromonas sp. isolated from soil.</title>
        <authorList>
            <person name="Dahal R.H."/>
        </authorList>
    </citation>
    <scope>NUCLEOTIDE SEQUENCE [LARGE SCALE GENOMIC DNA]</scope>
    <source>
        <strain evidence="4 5">G-1-1-14</strain>
    </source>
</reference>
<evidence type="ECO:0000313" key="5">
    <source>
        <dbReference type="Proteomes" id="UP000574067"/>
    </source>
</evidence>
<dbReference type="EMBL" id="JABBFW010000001">
    <property type="protein sequence ID" value="NML13768.1"/>
    <property type="molecule type" value="Genomic_DNA"/>
</dbReference>
<dbReference type="RefSeq" id="WP_169158663.1">
    <property type="nucleotide sequence ID" value="NZ_JABBFW010000001.1"/>
</dbReference>
<name>A0A848F3X0_9BURK</name>
<feature type="domain" description="Lipocalin/cytosolic fatty-acid binding" evidence="3">
    <location>
        <begin position="53"/>
        <end position="196"/>
    </location>
</feature>
<dbReference type="InterPro" id="IPR012674">
    <property type="entry name" value="Calycin"/>
</dbReference>
<comment type="caution">
    <text evidence="4">The sequence shown here is derived from an EMBL/GenBank/DDBJ whole genome shotgun (WGS) entry which is preliminary data.</text>
</comment>
<dbReference type="PIRSF" id="PIRSF036893">
    <property type="entry name" value="Lipocalin_ApoD"/>
    <property type="match status" value="1"/>
</dbReference>
<gene>
    <name evidence="4" type="ORF">HHL10_02090</name>
</gene>
<protein>
    <recommendedName>
        <fullName evidence="2">Outer membrane lipoprotein Blc</fullName>
    </recommendedName>
</protein>
<dbReference type="SUPFAM" id="SSF50814">
    <property type="entry name" value="Lipocalins"/>
    <property type="match status" value="1"/>
</dbReference>
<dbReference type="InterPro" id="IPR022271">
    <property type="entry name" value="Lipocalin_ApoD"/>
</dbReference>
<evidence type="ECO:0000256" key="1">
    <source>
        <dbReference type="ARBA" id="ARBA00006889"/>
    </source>
</evidence>
<sequence>MHRLVSPSTLSQRRVPRGVQMLLLLAALLMAAAGAVLHPANATAGAIDTVPALDLGRYGGVWYELAHGGPQPGRRGCVTDVVTQMRPEPGQRLQLTQLCRRLDGRTATLRGLALPQGPARFEVSWLPAGLRWLPAGRQDHWVVALDPQYRVTVISDRHGALQRVLAREPQVQPEAYAALMAHLRSRGFEVGHLVPTLQVSTQAGPRPAVWAAAPAQAPGA</sequence>
<dbReference type="PANTHER" id="PTHR10612:SF34">
    <property type="entry name" value="APOLIPOPROTEIN D"/>
    <property type="match status" value="1"/>
</dbReference>
<dbReference type="GO" id="GO:0006950">
    <property type="term" value="P:response to stress"/>
    <property type="evidence" value="ECO:0007669"/>
    <property type="project" value="UniProtKB-ARBA"/>
</dbReference>
<evidence type="ECO:0000256" key="2">
    <source>
        <dbReference type="PIRNR" id="PIRNR036893"/>
    </source>
</evidence>
<accession>A0A848F3X0</accession>
<dbReference type="AlphaFoldDB" id="A0A848F3X0"/>
<evidence type="ECO:0000259" key="3">
    <source>
        <dbReference type="Pfam" id="PF08212"/>
    </source>
</evidence>
<proteinExistence type="inferred from homology"/>
<keyword evidence="2" id="KW-0998">Cell outer membrane</keyword>
<dbReference type="PANTHER" id="PTHR10612">
    <property type="entry name" value="APOLIPOPROTEIN D"/>
    <property type="match status" value="1"/>
</dbReference>
<dbReference type="InterPro" id="IPR000566">
    <property type="entry name" value="Lipocln_cytosolic_FA-bd_dom"/>
</dbReference>
<comment type="subunit">
    <text evidence="2">Homodimer.</text>
</comment>
<evidence type="ECO:0000313" key="4">
    <source>
        <dbReference type="EMBL" id="NML13768.1"/>
    </source>
</evidence>
<dbReference type="Gene3D" id="2.40.128.20">
    <property type="match status" value="1"/>
</dbReference>
<comment type="similarity">
    <text evidence="1 2">Belongs to the calycin superfamily. Lipocalin family.</text>
</comment>
<keyword evidence="2" id="KW-0446">Lipid-binding</keyword>
<organism evidence="4 5">
    <name type="scientific">Azohydromonas caseinilytica</name>
    <dbReference type="NCBI Taxonomy" id="2728836"/>
    <lineage>
        <taxon>Bacteria</taxon>
        <taxon>Pseudomonadati</taxon>
        <taxon>Pseudomonadota</taxon>
        <taxon>Betaproteobacteria</taxon>
        <taxon>Burkholderiales</taxon>
        <taxon>Sphaerotilaceae</taxon>
        <taxon>Azohydromonas</taxon>
    </lineage>
</organism>
<dbReference type="GO" id="GO:0008289">
    <property type="term" value="F:lipid binding"/>
    <property type="evidence" value="ECO:0007669"/>
    <property type="project" value="UniProtKB-UniRule"/>
</dbReference>
<dbReference type="Pfam" id="PF08212">
    <property type="entry name" value="Lipocalin_2"/>
    <property type="match status" value="1"/>
</dbReference>
<comment type="subcellular location">
    <subcellularLocation>
        <location evidence="2">Cell outer membrane</location>
    </subcellularLocation>
</comment>